<evidence type="ECO:0000256" key="1">
    <source>
        <dbReference type="SAM" id="Phobius"/>
    </source>
</evidence>
<keyword evidence="3" id="KW-1185">Reference proteome</keyword>
<feature type="transmembrane region" description="Helical" evidence="1">
    <location>
        <begin position="100"/>
        <end position="119"/>
    </location>
</feature>
<keyword evidence="1" id="KW-0812">Transmembrane</keyword>
<feature type="transmembrane region" description="Helical" evidence="1">
    <location>
        <begin position="38"/>
        <end position="55"/>
    </location>
</feature>
<gene>
    <name evidence="2" type="ORF">J2Z17_002942</name>
</gene>
<organism evidence="2 3">
    <name type="scientific">Rhizobium halophytocola</name>
    <dbReference type="NCBI Taxonomy" id="735519"/>
    <lineage>
        <taxon>Bacteria</taxon>
        <taxon>Pseudomonadati</taxon>
        <taxon>Pseudomonadota</taxon>
        <taxon>Alphaproteobacteria</taxon>
        <taxon>Hyphomicrobiales</taxon>
        <taxon>Rhizobiaceae</taxon>
        <taxon>Rhizobium/Agrobacterium group</taxon>
        <taxon>Rhizobium</taxon>
    </lineage>
</organism>
<feature type="transmembrane region" description="Helical" evidence="1">
    <location>
        <begin position="208"/>
        <end position="228"/>
    </location>
</feature>
<sequence length="474" mass="52962">MDYVRTRRIVHRSSLSIERIAVPLFMFLYYVATAKDGWMAVIVLPATLTIGFFALREKERYMTANDVIAFLCFLFFVISPVQAISNGHFTSDRYVASLPIGYRHIIVAQAIFCIFYAGFTLTTSALKRFSTEYEYRLDKLSAIMLFGIMCFAFIAHVLSYGSFGNLLAARYERDTEELSTGIVIWKGLLVSSNLLLFCAAFGSKKSSYLHKALAILSAVLMLISINPFNIARNMLFNAWFPLLIVALHGRIRPIHLHVLFIFAILIVMPIFNYTGREGLTLGDSVAILGDNISQSLSGPFSDVFDMLCAATLWFDTHAFHYGQKTVGLLFFFIPRAIWSGKATLTGLDVGGYLYDLGFLGTPNLSFFIGGDFYADFGLLGPLIGAPLAALIVYLAIYQRGSSVNGYKVKLLLYISTLPILIRGPVGANVGLLFFELIFIALLLRMLRPIGIRKRARAHQRQEHRLPNVPVRVAT</sequence>
<feature type="transmembrane region" description="Helical" evidence="1">
    <location>
        <begin position="427"/>
        <end position="446"/>
    </location>
</feature>
<feature type="transmembrane region" description="Helical" evidence="1">
    <location>
        <begin position="15"/>
        <end position="32"/>
    </location>
</feature>
<comment type="caution">
    <text evidence="2">The sequence shown here is derived from an EMBL/GenBank/DDBJ whole genome shotgun (WGS) entry which is preliminary data.</text>
</comment>
<proteinExistence type="predicted"/>
<dbReference type="RefSeq" id="WP_209946266.1">
    <property type="nucleotide sequence ID" value="NZ_JAGGJU010000007.1"/>
</dbReference>
<feature type="transmembrane region" description="Helical" evidence="1">
    <location>
        <begin position="67"/>
        <end position="85"/>
    </location>
</feature>
<dbReference type="Proteomes" id="UP000759443">
    <property type="component" value="Unassembled WGS sequence"/>
</dbReference>
<reference evidence="2 3" key="1">
    <citation type="submission" date="2021-03" db="EMBL/GenBank/DDBJ databases">
        <title>Genomic Encyclopedia of Type Strains, Phase IV (KMG-IV): sequencing the most valuable type-strain genomes for metagenomic binning, comparative biology and taxonomic classification.</title>
        <authorList>
            <person name="Goeker M."/>
        </authorList>
    </citation>
    <scope>NUCLEOTIDE SEQUENCE [LARGE SCALE GENOMIC DNA]</scope>
    <source>
        <strain evidence="2 3">DSM 21600</strain>
    </source>
</reference>
<protein>
    <recommendedName>
        <fullName evidence="4">O-antigen polysaccharide polymerase Wzy</fullName>
    </recommendedName>
</protein>
<feature type="transmembrane region" description="Helical" evidence="1">
    <location>
        <begin position="140"/>
        <end position="163"/>
    </location>
</feature>
<feature type="transmembrane region" description="Helical" evidence="1">
    <location>
        <begin position="183"/>
        <end position="201"/>
    </location>
</feature>
<keyword evidence="1" id="KW-1133">Transmembrane helix</keyword>
<evidence type="ECO:0000313" key="3">
    <source>
        <dbReference type="Proteomes" id="UP000759443"/>
    </source>
</evidence>
<feature type="transmembrane region" description="Helical" evidence="1">
    <location>
        <begin position="258"/>
        <end position="275"/>
    </location>
</feature>
<dbReference type="EMBL" id="JAGGJU010000007">
    <property type="protein sequence ID" value="MBP1851497.1"/>
    <property type="molecule type" value="Genomic_DNA"/>
</dbReference>
<keyword evidence="1" id="KW-0472">Membrane</keyword>
<name>A0ABS4E0P0_9HYPH</name>
<evidence type="ECO:0000313" key="2">
    <source>
        <dbReference type="EMBL" id="MBP1851497.1"/>
    </source>
</evidence>
<evidence type="ECO:0008006" key="4">
    <source>
        <dbReference type="Google" id="ProtNLM"/>
    </source>
</evidence>
<feature type="transmembrane region" description="Helical" evidence="1">
    <location>
        <begin position="372"/>
        <end position="396"/>
    </location>
</feature>
<accession>A0ABS4E0P0</accession>